<proteinExistence type="inferred from homology"/>
<dbReference type="EC" id="1.-.-.-" evidence="8"/>
<comment type="similarity">
    <text evidence="2 8">Belongs to the FMO family.</text>
</comment>
<evidence type="ECO:0000256" key="3">
    <source>
        <dbReference type="ARBA" id="ARBA00022630"/>
    </source>
</evidence>
<organism evidence="9">
    <name type="scientific">Anopheles darlingi</name>
    <name type="common">Mosquito</name>
    <dbReference type="NCBI Taxonomy" id="43151"/>
    <lineage>
        <taxon>Eukaryota</taxon>
        <taxon>Metazoa</taxon>
        <taxon>Ecdysozoa</taxon>
        <taxon>Arthropoda</taxon>
        <taxon>Hexapoda</taxon>
        <taxon>Insecta</taxon>
        <taxon>Pterygota</taxon>
        <taxon>Neoptera</taxon>
        <taxon>Endopterygota</taxon>
        <taxon>Diptera</taxon>
        <taxon>Nematocera</taxon>
        <taxon>Culicoidea</taxon>
        <taxon>Culicidae</taxon>
        <taxon>Anophelinae</taxon>
        <taxon>Anopheles</taxon>
    </lineage>
</organism>
<evidence type="ECO:0000256" key="4">
    <source>
        <dbReference type="ARBA" id="ARBA00022827"/>
    </source>
</evidence>
<dbReference type="InterPro" id="IPR020946">
    <property type="entry name" value="Flavin_mOase-like"/>
</dbReference>
<evidence type="ECO:0000256" key="2">
    <source>
        <dbReference type="ARBA" id="ARBA00009183"/>
    </source>
</evidence>
<evidence type="ECO:0000256" key="7">
    <source>
        <dbReference type="ARBA" id="ARBA00023033"/>
    </source>
</evidence>
<reference evidence="10" key="4">
    <citation type="submission" date="2015-06" db="UniProtKB">
        <authorList>
            <consortium name="EnsemblMetazoa"/>
        </authorList>
    </citation>
    <scope>IDENTIFICATION</scope>
</reference>
<dbReference type="PIRSF" id="PIRSF000332">
    <property type="entry name" value="FMO"/>
    <property type="match status" value="1"/>
</dbReference>
<reference evidence="9 11" key="1">
    <citation type="journal article" date="2010" name="BMC Genomics">
        <title>Combination of measures distinguishes pre-miRNAs from other stem-loops in the genome of the newly sequenced Anopheles darlingi.</title>
        <authorList>
            <person name="Mendes N.D."/>
            <person name="Freitas A.T."/>
            <person name="Vasconcelos A.T."/>
            <person name="Sagot M.F."/>
        </authorList>
    </citation>
    <scope>NUCLEOTIDE SEQUENCE</scope>
</reference>
<dbReference type="InterPro" id="IPR050346">
    <property type="entry name" value="FMO-like"/>
</dbReference>
<evidence type="ECO:0000313" key="9">
    <source>
        <dbReference type="EMBL" id="ETN67912.1"/>
    </source>
</evidence>
<sequence length="442" mass="50656">MAKRYCIIGAGASGVCAAKTVLEAGGQVTVYERTDEIGGTWVYTDEVGTDRYGLPVHSSMYQGLKTNLPKEIMGFPGYEMAPQDASYVRADEVLGFIRDYSNHYGVTELIRFGHLVEEVKPHPSSDEGRWSVKVRNLREASSREEYFDFVLVCNGHYHTPYVPSYPGREEFLGHQLHSHDFRNPDVFKDHTVLVIGAGPSGTDLTLEAARLAKTVYFSHHVPDKLKHLVFPSNVVQVPDVVRIGAQSVEFANGASYPVTLIFYCTGYRYSFPFLHEECGVQVDENWVKPLYKHVLNIAHPTMAFIGLPFYVCATRMFELQTRFCVAFYSGRLPMPTREEMERDHEREMSERWNRGVKKRQAHMMGPDYQREYYRSLADRAQLVSIPDVMAKIHIDSGRRKKEDLEHYRDDVYRIVDADTFVKCHISELKSLEKELGDRLKLC</sequence>
<dbReference type="InterPro" id="IPR036188">
    <property type="entry name" value="FAD/NAD-bd_sf"/>
</dbReference>
<dbReference type="VEuPathDB" id="VectorBase:ADAC000261"/>
<dbReference type="SUPFAM" id="SSF51905">
    <property type="entry name" value="FAD/NAD(P)-binding domain"/>
    <property type="match status" value="2"/>
</dbReference>
<dbReference type="GO" id="GO:0050660">
    <property type="term" value="F:flavin adenine dinucleotide binding"/>
    <property type="evidence" value="ECO:0007669"/>
    <property type="project" value="InterPro"/>
</dbReference>
<dbReference type="Pfam" id="PF00743">
    <property type="entry name" value="FMO-like"/>
    <property type="match status" value="2"/>
</dbReference>
<dbReference type="PANTHER" id="PTHR23023">
    <property type="entry name" value="DIMETHYLANILINE MONOOXYGENASE"/>
    <property type="match status" value="1"/>
</dbReference>
<dbReference type="GO" id="GO:0050661">
    <property type="term" value="F:NADP binding"/>
    <property type="evidence" value="ECO:0007669"/>
    <property type="project" value="InterPro"/>
</dbReference>
<evidence type="ECO:0000313" key="10">
    <source>
        <dbReference type="EnsemblMetazoa" id="ADAC000261-PA"/>
    </source>
</evidence>
<dbReference type="Proteomes" id="UP000000673">
    <property type="component" value="Unassembled WGS sequence"/>
</dbReference>
<reference evidence="9" key="2">
    <citation type="submission" date="2010-05" db="EMBL/GenBank/DDBJ databases">
        <authorList>
            <person name="Almeida L.G."/>
            <person name="Nicolas M.F."/>
            <person name="Souza R.C."/>
            <person name="Vasconcelos A.T.R."/>
        </authorList>
    </citation>
    <scope>NUCLEOTIDE SEQUENCE</scope>
</reference>
<dbReference type="AlphaFoldDB" id="W5JUA6"/>
<evidence type="ECO:0000313" key="11">
    <source>
        <dbReference type="Proteomes" id="UP000000673"/>
    </source>
</evidence>
<protein>
    <recommendedName>
        <fullName evidence="8">Flavin-containing monooxygenase</fullName>
        <ecNumber evidence="8">1.-.-.-</ecNumber>
    </recommendedName>
</protein>
<keyword evidence="6 8" id="KW-0560">Oxidoreductase</keyword>
<dbReference type="eggNOG" id="KOG1399">
    <property type="taxonomic scope" value="Eukaryota"/>
</dbReference>
<dbReference type="InterPro" id="IPR000960">
    <property type="entry name" value="Flavin_mOase"/>
</dbReference>
<comment type="cofactor">
    <cofactor evidence="1 8">
        <name>FAD</name>
        <dbReference type="ChEBI" id="CHEBI:57692"/>
    </cofactor>
</comment>
<dbReference type="Gene3D" id="3.50.50.60">
    <property type="entry name" value="FAD/NAD(P)-binding domain"/>
    <property type="match status" value="2"/>
</dbReference>
<evidence type="ECO:0000256" key="6">
    <source>
        <dbReference type="ARBA" id="ARBA00023002"/>
    </source>
</evidence>
<gene>
    <name evidence="9" type="ORF">AND_000261</name>
</gene>
<dbReference type="VEuPathDB" id="VectorBase:ADAR2_010968"/>
<dbReference type="GO" id="GO:0004499">
    <property type="term" value="F:N,N-dimethylaniline monooxygenase activity"/>
    <property type="evidence" value="ECO:0007669"/>
    <property type="project" value="InterPro"/>
</dbReference>
<evidence type="ECO:0000256" key="1">
    <source>
        <dbReference type="ARBA" id="ARBA00001974"/>
    </source>
</evidence>
<keyword evidence="3 8" id="KW-0285">Flavoprotein</keyword>
<keyword evidence="4 8" id="KW-0274">FAD</keyword>
<evidence type="ECO:0000256" key="8">
    <source>
        <dbReference type="RuleBase" id="RU361177"/>
    </source>
</evidence>
<dbReference type="FunFam" id="3.50.50.60:FF:000138">
    <property type="entry name" value="Flavin-containing monooxygenase"/>
    <property type="match status" value="1"/>
</dbReference>
<dbReference type="EnsemblMetazoa" id="ADAC000261-RA">
    <property type="protein sequence ID" value="ADAC000261-PA"/>
    <property type="gene ID" value="ADAC000261"/>
</dbReference>
<keyword evidence="5" id="KW-0521">NADP</keyword>
<dbReference type="STRING" id="43151.W5JUA6"/>
<dbReference type="PRINTS" id="PR00370">
    <property type="entry name" value="FMOXYGENASE"/>
</dbReference>
<dbReference type="OMA" id="GHYNIPW"/>
<dbReference type="EMBL" id="ADMH02000071">
    <property type="protein sequence ID" value="ETN67912.1"/>
    <property type="molecule type" value="Genomic_DNA"/>
</dbReference>
<keyword evidence="11" id="KW-1185">Reference proteome</keyword>
<evidence type="ECO:0000256" key="5">
    <source>
        <dbReference type="ARBA" id="ARBA00022857"/>
    </source>
</evidence>
<keyword evidence="7 8" id="KW-0503">Monooxygenase</keyword>
<name>W5JUA6_ANODA</name>
<dbReference type="HOGENOM" id="CLU_006909_3_0_1"/>
<reference evidence="9" key="3">
    <citation type="journal article" date="2013" name="Nucleic Acids Res.">
        <title>The genome of Anopheles darlingi, the main neotropical malaria vector.</title>
        <authorList>
            <person name="Marinotti O."/>
            <person name="Cerqueira G.C."/>
            <person name="de Almeida L.G."/>
            <person name="Ferro M.I."/>
            <person name="Loreto E.L."/>
            <person name="Zaha A."/>
            <person name="Teixeira S.M."/>
            <person name="Wespiser A.R."/>
            <person name="Almeida E Silva A."/>
            <person name="Schlindwein A.D."/>
            <person name="Pacheco A.C."/>
            <person name="Silva A.L."/>
            <person name="Graveley B.R."/>
            <person name="Walenz B.P."/>
            <person name="Lima Bde A."/>
            <person name="Ribeiro C.A."/>
            <person name="Nunes-Silva C.G."/>
            <person name="de Carvalho C.R."/>
            <person name="Soares C.M."/>
            <person name="de Menezes C.B."/>
            <person name="Matiolli C."/>
            <person name="Caffrey D."/>
            <person name="Araujo D.A."/>
            <person name="de Oliveira D.M."/>
            <person name="Golenbock D."/>
            <person name="Grisard E.C."/>
            <person name="Fantinatti-Garboggini F."/>
            <person name="de Carvalho F.M."/>
            <person name="Barcellos F.G."/>
            <person name="Prosdocimi F."/>
            <person name="May G."/>
            <person name="Azevedo Junior G.M."/>
            <person name="Guimaraes G.M."/>
            <person name="Goldman G.H."/>
            <person name="Padilha I.Q."/>
            <person name="Batista Jda S."/>
            <person name="Ferro J.A."/>
            <person name="Ribeiro J.M."/>
            <person name="Fietto J.L."/>
            <person name="Dabbas K.M."/>
            <person name="Cerdeira L."/>
            <person name="Agnez-Lima L.F."/>
            <person name="Brocchi M."/>
            <person name="de Carvalho M.O."/>
            <person name="Teixeira Mde M."/>
            <person name="Diniz Maia Mde M."/>
            <person name="Goldman M.H."/>
            <person name="Cruz Schneider M.P."/>
            <person name="Felipe M.S."/>
            <person name="Hungria M."/>
            <person name="Nicolas M.F."/>
            <person name="Pereira M."/>
            <person name="Montes M.A."/>
            <person name="Cantao M.E."/>
            <person name="Vincentz M."/>
            <person name="Rafael M.S."/>
            <person name="Silverman N."/>
            <person name="Stoco P.H."/>
            <person name="Souza R.C."/>
            <person name="Vicentini R."/>
            <person name="Gazzinelli R.T."/>
            <person name="Neves Rde O."/>
            <person name="Silva R."/>
            <person name="Astolfi-Filho S."/>
            <person name="Maciel T.E."/>
            <person name="Urmenyi T.P."/>
            <person name="Tadei W.P."/>
            <person name="Camargo E.P."/>
            <person name="de Vasconcelos A.T."/>
        </authorList>
    </citation>
    <scope>NUCLEOTIDE SEQUENCE</scope>
</reference>
<accession>W5JUA6</accession>